<dbReference type="CDD" id="cd08351">
    <property type="entry name" value="ChaP_like"/>
    <property type="match status" value="1"/>
</dbReference>
<dbReference type="Gene3D" id="3.10.180.10">
    <property type="entry name" value="2,3-Dihydroxybiphenyl 1,2-Dioxygenase, domain 1"/>
    <property type="match status" value="1"/>
</dbReference>
<keyword evidence="2" id="KW-0223">Dioxygenase</keyword>
<feature type="domain" description="VOC" evidence="1">
    <location>
        <begin position="4"/>
        <end position="121"/>
    </location>
</feature>
<evidence type="ECO:0000259" key="1">
    <source>
        <dbReference type="PROSITE" id="PS51819"/>
    </source>
</evidence>
<dbReference type="InterPro" id="IPR004360">
    <property type="entry name" value="Glyas_Fos-R_dOase_dom"/>
</dbReference>
<dbReference type="InterPro" id="IPR029068">
    <property type="entry name" value="Glyas_Bleomycin-R_OHBP_Dase"/>
</dbReference>
<proteinExistence type="predicted"/>
<sequence>MSVRFNHTIVAAKDKARSANFLAELLGLPEPKPLGHFLVVKLSDGATIDYIETKDDFVGQHYAFLVSEDVFDSLIDKIRSRGIEHWADPRGHRRNEINTNDGGRGVYFQDPSGHYMEALTVPYGGW</sequence>
<dbReference type="Proteomes" id="UP000028547">
    <property type="component" value="Unassembled WGS sequence"/>
</dbReference>
<accession>A0A084SJR5</accession>
<name>A0A084SJR5_9BACT</name>
<reference evidence="2 3" key="1">
    <citation type="submission" date="2014-07" db="EMBL/GenBank/DDBJ databases">
        <title>Draft Genome Sequence of Gephyronic Acid Producer, Cystobacter violaceus Strain Cb vi76.</title>
        <authorList>
            <person name="Stevens D.C."/>
            <person name="Young J."/>
            <person name="Carmichael R."/>
            <person name="Tan J."/>
            <person name="Taylor R.E."/>
        </authorList>
    </citation>
    <scope>NUCLEOTIDE SEQUENCE [LARGE SCALE GENOMIC DNA]</scope>
    <source>
        <strain evidence="2 3">Cb vi76</strain>
    </source>
</reference>
<keyword evidence="2" id="KW-0560">Oxidoreductase</keyword>
<dbReference type="InterPro" id="IPR037523">
    <property type="entry name" value="VOC_core"/>
</dbReference>
<comment type="caution">
    <text evidence="2">The sequence shown here is derived from an EMBL/GenBank/DDBJ whole genome shotgun (WGS) entry which is preliminary data.</text>
</comment>
<dbReference type="PROSITE" id="PS51819">
    <property type="entry name" value="VOC"/>
    <property type="match status" value="1"/>
</dbReference>
<evidence type="ECO:0000313" key="3">
    <source>
        <dbReference type="Proteomes" id="UP000028547"/>
    </source>
</evidence>
<organism evidence="2 3">
    <name type="scientific">Archangium violaceum Cb vi76</name>
    <dbReference type="NCBI Taxonomy" id="1406225"/>
    <lineage>
        <taxon>Bacteria</taxon>
        <taxon>Pseudomonadati</taxon>
        <taxon>Myxococcota</taxon>
        <taxon>Myxococcia</taxon>
        <taxon>Myxococcales</taxon>
        <taxon>Cystobacterineae</taxon>
        <taxon>Archangiaceae</taxon>
        <taxon>Archangium</taxon>
    </lineage>
</organism>
<protein>
    <submittedName>
        <fullName evidence="2">Glyoxalase/bleomycin resistance protein/dioxygenase</fullName>
    </submittedName>
</protein>
<dbReference type="Pfam" id="PF00903">
    <property type="entry name" value="Glyoxalase"/>
    <property type="match status" value="1"/>
</dbReference>
<dbReference type="GO" id="GO:0051213">
    <property type="term" value="F:dioxygenase activity"/>
    <property type="evidence" value="ECO:0007669"/>
    <property type="project" value="UniProtKB-KW"/>
</dbReference>
<dbReference type="EMBL" id="JPMI01000277">
    <property type="protein sequence ID" value="KFA88700.1"/>
    <property type="molecule type" value="Genomic_DNA"/>
</dbReference>
<evidence type="ECO:0000313" key="2">
    <source>
        <dbReference type="EMBL" id="KFA88700.1"/>
    </source>
</evidence>
<dbReference type="AlphaFoldDB" id="A0A084SJR5"/>
<dbReference type="RefSeq" id="WP_043407930.1">
    <property type="nucleotide sequence ID" value="NZ_JPMI01000277.1"/>
</dbReference>
<dbReference type="SUPFAM" id="SSF54593">
    <property type="entry name" value="Glyoxalase/Bleomycin resistance protein/Dihydroxybiphenyl dioxygenase"/>
    <property type="match status" value="1"/>
</dbReference>
<gene>
    <name evidence="2" type="ORF">Q664_39540</name>
</gene>